<accession>X1NQ30</accession>
<name>X1NQ30_9ZZZZ</name>
<dbReference type="PANTHER" id="PTHR37825:SF1">
    <property type="entry name" value="TRNA(MET) CYTIDINE ACETATE LIGASE"/>
    <property type="match status" value="1"/>
</dbReference>
<dbReference type="InterPro" id="IPR008513">
    <property type="entry name" value="tRNA(Met)_cyd_acetate_ligase"/>
</dbReference>
<dbReference type="Pfam" id="PF05636">
    <property type="entry name" value="HIGH_NTase1"/>
    <property type="match status" value="1"/>
</dbReference>
<dbReference type="EMBL" id="BARV01015706">
    <property type="protein sequence ID" value="GAI32311.1"/>
    <property type="molecule type" value="Genomic_DNA"/>
</dbReference>
<gene>
    <name evidence="1" type="ORF">S06H3_27106</name>
</gene>
<organism evidence="1">
    <name type="scientific">marine sediment metagenome</name>
    <dbReference type="NCBI Taxonomy" id="412755"/>
    <lineage>
        <taxon>unclassified sequences</taxon>
        <taxon>metagenomes</taxon>
        <taxon>ecological metagenomes</taxon>
    </lineage>
</organism>
<sequence length="190" mass="22382">MFPILEKEFKEGRNPININSYEQYILALLRRMSLEEISHIHGVNEGLENRIKRASLKSSSIEDLINQIKTRRYTRTKIQRILLHVMMNLSKDDVTTFNSHGPLYIRILGFSKKGKTLLRTIKKKSTLPQITKLSNYIKQINYHKNDKQKILLKMLNFDIVSTDIYTLGYQKTKDKVARFDFTHNIIIKDN</sequence>
<dbReference type="PANTHER" id="PTHR37825">
    <property type="entry name" value="TRNA(MET) CYTIDINE ACETATE LIGASE"/>
    <property type="match status" value="1"/>
</dbReference>
<proteinExistence type="predicted"/>
<reference evidence="1" key="1">
    <citation type="journal article" date="2014" name="Front. Microbiol.">
        <title>High frequency of phylogenetically diverse reductive dehalogenase-homologous genes in deep subseafloor sedimentary metagenomes.</title>
        <authorList>
            <person name="Kawai M."/>
            <person name="Futagami T."/>
            <person name="Toyoda A."/>
            <person name="Takaki Y."/>
            <person name="Nishi S."/>
            <person name="Hori S."/>
            <person name="Arai W."/>
            <person name="Tsubouchi T."/>
            <person name="Morono Y."/>
            <person name="Uchiyama I."/>
            <person name="Ito T."/>
            <person name="Fujiyama A."/>
            <person name="Inagaki F."/>
            <person name="Takami H."/>
        </authorList>
    </citation>
    <scope>NUCLEOTIDE SEQUENCE</scope>
    <source>
        <strain evidence="1">Expedition CK06-06</strain>
    </source>
</reference>
<dbReference type="AlphaFoldDB" id="X1NQ30"/>
<comment type="caution">
    <text evidence="1">The sequence shown here is derived from an EMBL/GenBank/DDBJ whole genome shotgun (WGS) entry which is preliminary data.</text>
</comment>
<protein>
    <submittedName>
        <fullName evidence="1">Uncharacterized protein</fullName>
    </submittedName>
</protein>
<evidence type="ECO:0000313" key="1">
    <source>
        <dbReference type="EMBL" id="GAI32311.1"/>
    </source>
</evidence>